<accession>A0A4D9DBW6</accession>
<dbReference type="InterPro" id="IPR027032">
    <property type="entry name" value="Twinkle-like"/>
</dbReference>
<proteinExistence type="predicted"/>
<dbReference type="EMBL" id="SDOX01000005">
    <property type="protein sequence ID" value="TFJ87897.1"/>
    <property type="molecule type" value="Genomic_DNA"/>
</dbReference>
<dbReference type="GO" id="GO:0005524">
    <property type="term" value="F:ATP binding"/>
    <property type="evidence" value="ECO:0007669"/>
    <property type="project" value="InterPro"/>
</dbReference>
<dbReference type="GO" id="GO:0043139">
    <property type="term" value="F:5'-3' DNA helicase activity"/>
    <property type="evidence" value="ECO:0007669"/>
    <property type="project" value="InterPro"/>
</dbReference>
<dbReference type="SUPFAM" id="SSF52540">
    <property type="entry name" value="P-loop containing nucleoside triphosphate hydrolases"/>
    <property type="match status" value="1"/>
</dbReference>
<dbReference type="OrthoDB" id="275278at2759"/>
<dbReference type="PANTHER" id="PTHR12873:SF0">
    <property type="entry name" value="TWINKLE MTDNA HELICASE"/>
    <property type="match status" value="1"/>
</dbReference>
<feature type="compositionally biased region" description="Pro residues" evidence="1">
    <location>
        <begin position="331"/>
        <end position="343"/>
    </location>
</feature>
<protein>
    <recommendedName>
        <fullName evidence="6">SF4 helicase domain-containing protein</fullName>
    </recommendedName>
</protein>
<reference evidence="4 5" key="1">
    <citation type="submission" date="2019-01" db="EMBL/GenBank/DDBJ databases">
        <title>Nuclear Genome Assembly of the Microalgal Biofuel strain Nannochloropsis salina CCMP1776.</title>
        <authorList>
            <person name="Hovde B."/>
        </authorList>
    </citation>
    <scope>NUCLEOTIDE SEQUENCE [LARGE SCALE GENOMIC DNA]</scope>
    <source>
        <strain evidence="4 5">CCMP1776</strain>
    </source>
</reference>
<feature type="domain" description="Toprim" evidence="2">
    <location>
        <begin position="484"/>
        <end position="563"/>
    </location>
</feature>
<dbReference type="SUPFAM" id="SSF56731">
    <property type="entry name" value="DNA primase core"/>
    <property type="match status" value="1"/>
</dbReference>
<dbReference type="GO" id="GO:0006260">
    <property type="term" value="P:DNA replication"/>
    <property type="evidence" value="ECO:0007669"/>
    <property type="project" value="InterPro"/>
</dbReference>
<evidence type="ECO:0000256" key="1">
    <source>
        <dbReference type="SAM" id="MobiDB-lite"/>
    </source>
</evidence>
<sequence>MLRLTASVKHQDAGYVRKLGQVWGRHHGQDAKSKPLGAEVSARCSTACFTRNSTQEQQQSLRVDDRVRQPYGTRHLKHSQQPPRAASRAVRVFPPCLTFPSTPSAPSSSWVSSLPRQATHSSPWCSFSLQLPRQRRHKSSSASYLPPTISYPPSFPSSPLPSSSPPGGTTFVSKYYRIEAGDVIEFLHRKDLTFRETASHFILKECPFCHRPTRDQADNLWKLYVSKDGAAWFCHRCGAKGSWFDFKRGLSGSGAGCLNPLSSRDGVGAEATWGGYPEPLGSGGLEGGMEGGMEGGRAYGQTRGAQGGDRQGEALDSRVTSTSVARRPAPGSSPAPPSAPPSPSRMSPSELGQRLREYQYALMDDPSHRHVRDWLTGKAPGQRGLTPTVLRKYGVGCGTFSFMNDQNVFEPTECVVFPWMVPLPGKLPPGTPSLPTSAPSSAPTWVPRRCKVRAMKQKAWQRLYPSPSAGWGLFGLHTVGADAKEIILTEGEFDAMAVYQATGRAAVSLPNGCRSLPVEVLPLLERFERILLWMDNDTPGIEGAEKFANKLGARRTFIVRAFPEDLDPPKDANDALLRNLNLERMIQNAQRLPDTRVIRFSDLRPLVFDELRNRDKHEGVSAKSFPGLMALLKGFRKGEMTVLTGPTGAGKTTFLSQLSLDLARGGMNTLWGSFEVQNVKLIEKMMRQYHAAPLPMGDLKSLDAVADRFGQLPLMFMRFHGSSNVEEVVDAMEYCAYVHDTELVVLDNLQFMMAMGSREGGMGGGKGGFDRFYQMDVAVEKFRRFATEKNIHVILVVHPRKESDQFRLGISSFSGTAKATQDADNVVILQRHQGRHYLDVRKNRYDGDLGVVPLAFQKQTGTLVEVEDNGLGLSLERETMYGVGVWKPMGSGGGGDRPVVRERTSH</sequence>
<organism evidence="4 5">
    <name type="scientific">Nannochloropsis salina CCMP1776</name>
    <dbReference type="NCBI Taxonomy" id="1027361"/>
    <lineage>
        <taxon>Eukaryota</taxon>
        <taxon>Sar</taxon>
        <taxon>Stramenopiles</taxon>
        <taxon>Ochrophyta</taxon>
        <taxon>Eustigmatophyceae</taxon>
        <taxon>Eustigmatales</taxon>
        <taxon>Monodopsidaceae</taxon>
        <taxon>Microchloropsis</taxon>
        <taxon>Microchloropsis salina</taxon>
    </lineage>
</organism>
<dbReference type="Gene3D" id="3.40.1360.10">
    <property type="match status" value="1"/>
</dbReference>
<dbReference type="Proteomes" id="UP000355283">
    <property type="component" value="Unassembled WGS sequence"/>
</dbReference>
<gene>
    <name evidence="4" type="ORF">NSK_001244</name>
</gene>
<keyword evidence="5" id="KW-1185">Reference proteome</keyword>
<evidence type="ECO:0000259" key="2">
    <source>
        <dbReference type="PROSITE" id="PS50880"/>
    </source>
</evidence>
<feature type="region of interest" description="Disordered" evidence="1">
    <location>
        <begin position="274"/>
        <end position="350"/>
    </location>
</feature>
<feature type="domain" description="SF4 helicase" evidence="3">
    <location>
        <begin position="614"/>
        <end position="870"/>
    </location>
</feature>
<dbReference type="CDD" id="cd01029">
    <property type="entry name" value="TOPRIM_primases"/>
    <property type="match status" value="1"/>
</dbReference>
<dbReference type="Pfam" id="PF13481">
    <property type="entry name" value="AAA_25"/>
    <property type="match status" value="1"/>
</dbReference>
<dbReference type="PROSITE" id="PS50880">
    <property type="entry name" value="TOPRIM"/>
    <property type="match status" value="1"/>
</dbReference>
<feature type="compositionally biased region" description="Gly residues" evidence="1">
    <location>
        <begin position="281"/>
        <end position="298"/>
    </location>
</feature>
<evidence type="ECO:0000313" key="5">
    <source>
        <dbReference type="Proteomes" id="UP000355283"/>
    </source>
</evidence>
<dbReference type="CDD" id="cd01122">
    <property type="entry name" value="Twinkle_C"/>
    <property type="match status" value="1"/>
</dbReference>
<dbReference type="InterPro" id="IPR006171">
    <property type="entry name" value="TOPRIM_dom"/>
</dbReference>
<comment type="caution">
    <text evidence="4">The sequence shown here is derived from an EMBL/GenBank/DDBJ whole genome shotgun (WGS) entry which is preliminary data.</text>
</comment>
<dbReference type="Gene3D" id="3.40.50.300">
    <property type="entry name" value="P-loop containing nucleotide triphosphate hydrolases"/>
    <property type="match status" value="1"/>
</dbReference>
<evidence type="ECO:0000259" key="3">
    <source>
        <dbReference type="PROSITE" id="PS51199"/>
    </source>
</evidence>
<name>A0A4D9DBW6_9STRA</name>
<feature type="region of interest" description="Disordered" evidence="1">
    <location>
        <begin position="887"/>
        <end position="906"/>
    </location>
</feature>
<dbReference type="PANTHER" id="PTHR12873">
    <property type="entry name" value="T7-LIKE MITOCHONDRIAL DNA HELICASE"/>
    <property type="match status" value="1"/>
</dbReference>
<dbReference type="InterPro" id="IPR034154">
    <property type="entry name" value="TOPRIM_DnaG/twinkle"/>
</dbReference>
<dbReference type="Pfam" id="PF13155">
    <property type="entry name" value="Toprim_2"/>
    <property type="match status" value="1"/>
</dbReference>
<dbReference type="GO" id="GO:0003697">
    <property type="term" value="F:single-stranded DNA binding"/>
    <property type="evidence" value="ECO:0007669"/>
    <property type="project" value="InterPro"/>
</dbReference>
<dbReference type="InterPro" id="IPR007694">
    <property type="entry name" value="DNA_helicase_DnaB-like_C"/>
</dbReference>
<evidence type="ECO:0008006" key="6">
    <source>
        <dbReference type="Google" id="ProtNLM"/>
    </source>
</evidence>
<evidence type="ECO:0000313" key="4">
    <source>
        <dbReference type="EMBL" id="TFJ87897.1"/>
    </source>
</evidence>
<dbReference type="PROSITE" id="PS51199">
    <property type="entry name" value="SF4_HELICASE"/>
    <property type="match status" value="1"/>
</dbReference>
<dbReference type="AlphaFoldDB" id="A0A4D9DBW6"/>
<dbReference type="InterPro" id="IPR027417">
    <property type="entry name" value="P-loop_NTPase"/>
</dbReference>